<evidence type="ECO:0000313" key="3">
    <source>
        <dbReference type="EMBL" id="MBN7824526.1"/>
    </source>
</evidence>
<evidence type="ECO:0000256" key="1">
    <source>
        <dbReference type="ARBA" id="ARBA00010333"/>
    </source>
</evidence>
<dbReference type="EMBL" id="JAFKCV010000002">
    <property type="protein sequence ID" value="MBN7824526.1"/>
    <property type="molecule type" value="Genomic_DNA"/>
</dbReference>
<organism evidence="3 4">
    <name type="scientific">Bowmanella dokdonensis</name>
    <dbReference type="NCBI Taxonomy" id="751969"/>
    <lineage>
        <taxon>Bacteria</taxon>
        <taxon>Pseudomonadati</taxon>
        <taxon>Pseudomonadota</taxon>
        <taxon>Gammaproteobacteria</taxon>
        <taxon>Alteromonadales</taxon>
        <taxon>Alteromonadaceae</taxon>
        <taxon>Bowmanella</taxon>
    </lineage>
</organism>
<keyword evidence="4" id="KW-1185">Reference proteome</keyword>
<sequence length="246" mass="26865">MKTLAAFVFVSLFSLGLQAETVHLTSLSWPPYAEKGLPKQGASVAVARAAFASMGHELVVDFFPWSRAVKLAGDANSKYVGYFPEYHYESDEFLFSKPMGQGPLGLVENTASPITWTSVADLSQYSIGIVQDYVNTEELDAKIASGEIRAQAVVSDDKNVLKVGAGRVDAAVIDANVLSYLLKNDPSLKAMQGKVQMNSKLLVNKDLHIAFKHSPEGQKWLTIFNQGLDKIDAQAIMQSYLQSSEK</sequence>
<dbReference type="Gene3D" id="3.40.190.10">
    <property type="entry name" value="Periplasmic binding protein-like II"/>
    <property type="match status" value="2"/>
</dbReference>
<gene>
    <name evidence="3" type="ORF">J0A66_04725</name>
</gene>
<proteinExistence type="inferred from homology"/>
<dbReference type="PANTHER" id="PTHR35936">
    <property type="entry name" value="MEMBRANE-BOUND LYTIC MUREIN TRANSGLYCOSYLASE F"/>
    <property type="match status" value="1"/>
</dbReference>
<name>A0A939DMH0_9ALTE</name>
<dbReference type="AlphaFoldDB" id="A0A939DMH0"/>
<protein>
    <submittedName>
        <fullName evidence="3">Transporter substrate-binding domain-containing protein</fullName>
    </submittedName>
</protein>
<feature type="signal peptide" evidence="2">
    <location>
        <begin position="1"/>
        <end position="19"/>
    </location>
</feature>
<keyword evidence="2" id="KW-0732">Signal</keyword>
<accession>A0A939DMH0</accession>
<comment type="caution">
    <text evidence="3">The sequence shown here is derived from an EMBL/GenBank/DDBJ whole genome shotgun (WGS) entry which is preliminary data.</text>
</comment>
<dbReference type="SUPFAM" id="SSF53850">
    <property type="entry name" value="Periplasmic binding protein-like II"/>
    <property type="match status" value="1"/>
</dbReference>
<feature type="chain" id="PRO_5036701758" evidence="2">
    <location>
        <begin position="20"/>
        <end position="246"/>
    </location>
</feature>
<evidence type="ECO:0000256" key="2">
    <source>
        <dbReference type="SAM" id="SignalP"/>
    </source>
</evidence>
<dbReference type="RefSeq" id="WP_206572631.1">
    <property type="nucleotide sequence ID" value="NZ_JAFKCV010000002.1"/>
</dbReference>
<reference evidence="3" key="1">
    <citation type="submission" date="2021-03" db="EMBL/GenBank/DDBJ databases">
        <title>novel species isolated from a fishpond in China.</title>
        <authorList>
            <person name="Lu H."/>
            <person name="Cai Z."/>
        </authorList>
    </citation>
    <scope>NUCLEOTIDE SEQUENCE</scope>
    <source>
        <strain evidence="3">JCM 30855</strain>
    </source>
</reference>
<evidence type="ECO:0000313" key="4">
    <source>
        <dbReference type="Proteomes" id="UP000664654"/>
    </source>
</evidence>
<comment type="similarity">
    <text evidence="1">Belongs to the bacterial solute-binding protein 3 family.</text>
</comment>
<dbReference type="PANTHER" id="PTHR35936:SF25">
    <property type="entry name" value="ABC TRANSPORTER SUBSTRATE-BINDING PROTEIN"/>
    <property type="match status" value="1"/>
</dbReference>
<dbReference type="Proteomes" id="UP000664654">
    <property type="component" value="Unassembled WGS sequence"/>
</dbReference>